<evidence type="ECO:0000313" key="2">
    <source>
        <dbReference type="EMBL" id="EEB11570.1"/>
    </source>
</evidence>
<dbReference type="InterPro" id="IPR011993">
    <property type="entry name" value="PH-like_dom_sf"/>
</dbReference>
<dbReference type="GeneID" id="8239323"/>
<dbReference type="CDD" id="cd13159">
    <property type="entry name" value="PTB_LDLRAP-mammal-like"/>
    <property type="match status" value="1"/>
</dbReference>
<dbReference type="EMBL" id="AAZO01001478">
    <property type="status" value="NOT_ANNOTATED_CDS"/>
    <property type="molecule type" value="Genomic_DNA"/>
</dbReference>
<name>E0VDW4_PEDHC</name>
<dbReference type="CTD" id="8239323"/>
<dbReference type="eggNOG" id="KOG3536">
    <property type="taxonomic scope" value="Eukaryota"/>
</dbReference>
<dbReference type="SMART" id="SM00462">
    <property type="entry name" value="PTB"/>
    <property type="match status" value="1"/>
</dbReference>
<dbReference type="Proteomes" id="UP000009046">
    <property type="component" value="Unassembled WGS sequence"/>
</dbReference>
<dbReference type="FunCoup" id="E0VDW4">
    <property type="interactions" value="10"/>
</dbReference>
<dbReference type="Gene3D" id="2.30.29.30">
    <property type="entry name" value="Pleckstrin-homology domain (PH domain)/Phosphotyrosine-binding domain (PTB)"/>
    <property type="match status" value="1"/>
</dbReference>
<sequence length="235" mass="26653">MLFELYDEKTLAETFDTETPVTSESSEDEVMFRAKYLGSTLVEKASSEETTAEAIKTILSMSKVGGKKLQRVIVFLGLQGIKVVNIPTEEIHLDISIYSISYCSADASHSQVFAFIATNDNNTMECHAFLCPKRKTAQVMSLTLAKVFRNAYDLLADDIHKAKLIISTDDDGNSRRKEKLDNDLLLNRKNDYNNKVTETALLIDFKTEISRNRIKTWESFDDDDDETSDKMNYSK</sequence>
<keyword evidence="4" id="KW-1185">Reference proteome</keyword>
<dbReference type="EMBL" id="DS235088">
    <property type="protein sequence ID" value="EEB11570.1"/>
    <property type="molecule type" value="Genomic_DNA"/>
</dbReference>
<dbReference type="KEGG" id="phu:Phum_PHUM125910"/>
<feature type="domain" description="PID" evidence="1">
    <location>
        <begin position="30"/>
        <end position="153"/>
    </location>
</feature>
<dbReference type="RefSeq" id="XP_002424308.1">
    <property type="nucleotide sequence ID" value="XM_002424263.1"/>
</dbReference>
<dbReference type="InterPro" id="IPR051133">
    <property type="entry name" value="Adapter_Engulfment-Domain"/>
</dbReference>
<dbReference type="InterPro" id="IPR006020">
    <property type="entry name" value="PTB/PI_dom"/>
</dbReference>
<keyword evidence="2" id="KW-0449">Lipoprotein</keyword>
<dbReference type="AlphaFoldDB" id="E0VDW4"/>
<dbReference type="InParanoid" id="E0VDW4"/>
<dbReference type="STRING" id="121224.E0VDW4"/>
<gene>
    <name evidence="3" type="primary">8239323</name>
    <name evidence="2" type="ORF">Phum_PHUM125910</name>
</gene>
<organism>
    <name type="scientific">Pediculus humanus subsp. corporis</name>
    <name type="common">Body louse</name>
    <dbReference type="NCBI Taxonomy" id="121224"/>
    <lineage>
        <taxon>Eukaryota</taxon>
        <taxon>Metazoa</taxon>
        <taxon>Ecdysozoa</taxon>
        <taxon>Arthropoda</taxon>
        <taxon>Hexapoda</taxon>
        <taxon>Insecta</taxon>
        <taxon>Pterygota</taxon>
        <taxon>Neoptera</taxon>
        <taxon>Paraneoptera</taxon>
        <taxon>Psocodea</taxon>
        <taxon>Troctomorpha</taxon>
        <taxon>Phthiraptera</taxon>
        <taxon>Anoplura</taxon>
        <taxon>Pediculidae</taxon>
        <taxon>Pediculus</taxon>
    </lineage>
</organism>
<dbReference type="OrthoDB" id="9999955at2759"/>
<evidence type="ECO:0000313" key="3">
    <source>
        <dbReference type="EnsemblMetazoa" id="PHUM125910-PA"/>
    </source>
</evidence>
<keyword evidence="2" id="KW-0675">Receptor</keyword>
<dbReference type="PANTHER" id="PTHR11232:SF74">
    <property type="entry name" value="PTB DOMAIN-CONTAINING ADAPTER PROTEIN CED-6-LIKE PROTEIN"/>
    <property type="match status" value="1"/>
</dbReference>
<protein>
    <submittedName>
        <fullName evidence="2">Low density lipoprotein receptor adapter protein 1-B, putative</fullName>
    </submittedName>
</protein>
<dbReference type="SUPFAM" id="SSF50729">
    <property type="entry name" value="PH domain-like"/>
    <property type="match status" value="1"/>
</dbReference>
<dbReference type="HOGENOM" id="CLU_1181456_0_0_1"/>
<reference evidence="2" key="2">
    <citation type="submission" date="2007-04" db="EMBL/GenBank/DDBJ databases">
        <title>The genome of the human body louse.</title>
        <authorList>
            <consortium name="The Human Body Louse Genome Consortium"/>
            <person name="Kirkness E."/>
            <person name="Walenz B."/>
            <person name="Hass B."/>
            <person name="Bruggner R."/>
            <person name="Strausberg R."/>
        </authorList>
    </citation>
    <scope>NUCLEOTIDE SEQUENCE</scope>
    <source>
        <strain evidence="2">USDA</strain>
    </source>
</reference>
<evidence type="ECO:0000259" key="1">
    <source>
        <dbReference type="PROSITE" id="PS01179"/>
    </source>
</evidence>
<evidence type="ECO:0000313" key="4">
    <source>
        <dbReference type="Proteomes" id="UP000009046"/>
    </source>
</evidence>
<accession>E0VDW4</accession>
<dbReference type="PROSITE" id="PS01179">
    <property type="entry name" value="PID"/>
    <property type="match status" value="1"/>
</dbReference>
<reference evidence="2" key="1">
    <citation type="submission" date="2007-04" db="EMBL/GenBank/DDBJ databases">
        <title>Annotation of Pediculus humanus corporis strain USDA.</title>
        <authorList>
            <person name="Kirkness E."/>
            <person name="Hannick L."/>
            <person name="Hass B."/>
            <person name="Bruggner R."/>
            <person name="Lawson D."/>
            <person name="Bidwell S."/>
            <person name="Joardar V."/>
            <person name="Caler E."/>
            <person name="Walenz B."/>
            <person name="Inman J."/>
            <person name="Schobel S."/>
            <person name="Galinsky K."/>
            <person name="Amedeo P."/>
            <person name="Strausberg R."/>
        </authorList>
    </citation>
    <scope>NUCLEOTIDE SEQUENCE</scope>
    <source>
        <strain evidence="2">USDA</strain>
    </source>
</reference>
<proteinExistence type="predicted"/>
<reference evidence="3" key="3">
    <citation type="submission" date="2021-02" db="UniProtKB">
        <authorList>
            <consortium name="EnsemblMetazoa"/>
        </authorList>
    </citation>
    <scope>IDENTIFICATION</scope>
    <source>
        <strain evidence="3">USDA</strain>
    </source>
</reference>
<dbReference type="VEuPathDB" id="VectorBase:PHUM125910"/>
<dbReference type="PANTHER" id="PTHR11232">
    <property type="entry name" value="PHOSPHOTYROSINE INTERACTION DOMAIN-CONTAINING FAMILY MEMBER"/>
    <property type="match status" value="1"/>
</dbReference>
<dbReference type="EnsemblMetazoa" id="PHUM125910-RA">
    <property type="protein sequence ID" value="PHUM125910-PA"/>
    <property type="gene ID" value="PHUM125910"/>
</dbReference>
<dbReference type="Pfam" id="PF00640">
    <property type="entry name" value="PID"/>
    <property type="match status" value="1"/>
</dbReference>